<accession>A0A5S5C2K4</accession>
<gene>
    <name evidence="2" type="ORF">BD809_105246</name>
</gene>
<sequence>MKKGLRETQASLRLMAVIMTLSLVFIQPVLQIMFFLEDTSPTVLILGSEENNEEDHNLQTTVDHYKLDQPLLVSFLWGEIMSSTNFGNYTTFGFSEIILDIPIPPPDIVLS</sequence>
<proteinExistence type="predicted"/>
<feature type="transmembrane region" description="Helical" evidence="1">
    <location>
        <begin position="12"/>
        <end position="36"/>
    </location>
</feature>
<evidence type="ECO:0000256" key="1">
    <source>
        <dbReference type="SAM" id="Phobius"/>
    </source>
</evidence>
<protein>
    <submittedName>
        <fullName evidence="2">Uncharacterized protein</fullName>
    </submittedName>
</protein>
<evidence type="ECO:0000313" key="2">
    <source>
        <dbReference type="EMBL" id="TYP73655.1"/>
    </source>
</evidence>
<dbReference type="AlphaFoldDB" id="A0A5S5C2K4"/>
<keyword evidence="3" id="KW-1185">Reference proteome</keyword>
<evidence type="ECO:0000313" key="3">
    <source>
        <dbReference type="Proteomes" id="UP000324376"/>
    </source>
</evidence>
<dbReference type="Proteomes" id="UP000324376">
    <property type="component" value="Unassembled WGS sequence"/>
</dbReference>
<reference evidence="2 3" key="1">
    <citation type="submission" date="2019-07" db="EMBL/GenBank/DDBJ databases">
        <title>Genomic Encyclopedia of Archaeal and Bacterial Type Strains, Phase II (KMG-II): from individual species to whole genera.</title>
        <authorList>
            <person name="Goeker M."/>
        </authorList>
    </citation>
    <scope>NUCLEOTIDE SEQUENCE [LARGE SCALE GENOMIC DNA]</scope>
    <source>
        <strain evidence="2 3">DSM 17527</strain>
    </source>
</reference>
<keyword evidence="1" id="KW-0472">Membrane</keyword>
<organism evidence="2 3">
    <name type="scientific">Aquimarina intermedia</name>
    <dbReference type="NCBI Taxonomy" id="350814"/>
    <lineage>
        <taxon>Bacteria</taxon>
        <taxon>Pseudomonadati</taxon>
        <taxon>Bacteroidota</taxon>
        <taxon>Flavobacteriia</taxon>
        <taxon>Flavobacteriales</taxon>
        <taxon>Flavobacteriaceae</taxon>
        <taxon>Aquimarina</taxon>
    </lineage>
</organism>
<dbReference type="RefSeq" id="WP_148782748.1">
    <property type="nucleotide sequence ID" value="NZ_VNHU01000005.1"/>
</dbReference>
<dbReference type="EMBL" id="VNHU01000005">
    <property type="protein sequence ID" value="TYP73655.1"/>
    <property type="molecule type" value="Genomic_DNA"/>
</dbReference>
<keyword evidence="1" id="KW-1133">Transmembrane helix</keyword>
<name>A0A5S5C2K4_9FLAO</name>
<keyword evidence="1" id="KW-0812">Transmembrane</keyword>
<comment type="caution">
    <text evidence="2">The sequence shown here is derived from an EMBL/GenBank/DDBJ whole genome shotgun (WGS) entry which is preliminary data.</text>
</comment>